<dbReference type="NCBIfam" id="TIGR03979">
    <property type="entry name" value="His_Ser_Rich"/>
    <property type="match status" value="1"/>
</dbReference>
<dbReference type="EMBL" id="JADLZT010000006">
    <property type="protein sequence ID" value="MBF6024905.1"/>
    <property type="molecule type" value="Genomic_DNA"/>
</dbReference>
<dbReference type="InterPro" id="IPR036366">
    <property type="entry name" value="PGBDSf"/>
</dbReference>
<dbReference type="SUPFAM" id="SSF47090">
    <property type="entry name" value="PGBD-like"/>
    <property type="match status" value="1"/>
</dbReference>
<dbReference type="InterPro" id="IPR002477">
    <property type="entry name" value="Peptidoglycan-bd-like"/>
</dbReference>
<reference evidence="3 4" key="1">
    <citation type="submission" date="2020-11" db="EMBL/GenBank/DDBJ databases">
        <title>Draft Genome Sequence and Secondary Metabolite Biosynthetic Potential of the Lysobacter niastensis Type strain DSM 18481.</title>
        <authorList>
            <person name="Turrini P."/>
            <person name="Artuso I."/>
            <person name="Tescari M."/>
            <person name="Lugli G.A."/>
            <person name="Frangipani E."/>
            <person name="Ventura M."/>
            <person name="Visca P."/>
        </authorList>
    </citation>
    <scope>NUCLEOTIDE SEQUENCE [LARGE SCALE GENOMIC DNA]</scope>
    <source>
        <strain evidence="3 4">DSM 18481</strain>
    </source>
</reference>
<feature type="compositionally biased region" description="Basic residues" evidence="1">
    <location>
        <begin position="60"/>
        <end position="74"/>
    </location>
</feature>
<accession>A0ABS0B7D2</accession>
<dbReference type="RefSeq" id="WP_194931482.1">
    <property type="nucleotide sequence ID" value="NZ_JADLZT010000006.1"/>
</dbReference>
<sequence length="197" mass="20664">MSKVLTIATAALGTLQPGHHEPGHAWQAHLLTLAQDDARFAVTLTAPLNLDLHNMYAGHSSHRSHSSHSSHRSHYSGSGGYSAPVYTPPPPPPPPRPTTYAPVSSGSSATSGDPFSLSAATVGNSQPPRASQDQLQLMIMRVQAALFARGYDPGGIDGTLGPQTRMALELFQSRHGMPVTGTMTTETLDALGIALSP</sequence>
<evidence type="ECO:0000256" key="1">
    <source>
        <dbReference type="SAM" id="MobiDB-lite"/>
    </source>
</evidence>
<dbReference type="Gene3D" id="1.10.101.10">
    <property type="entry name" value="PGBD-like superfamily/PGBD"/>
    <property type="match status" value="1"/>
</dbReference>
<proteinExistence type="predicted"/>
<protein>
    <submittedName>
        <fullName evidence="3">His-Xaa-Ser repeat protein HxsA</fullName>
    </submittedName>
</protein>
<name>A0ABS0B7D2_9GAMM</name>
<organism evidence="3 4">
    <name type="scientific">Lysobacter niastensis</name>
    <dbReference type="NCBI Taxonomy" id="380629"/>
    <lineage>
        <taxon>Bacteria</taxon>
        <taxon>Pseudomonadati</taxon>
        <taxon>Pseudomonadota</taxon>
        <taxon>Gammaproteobacteria</taxon>
        <taxon>Lysobacterales</taxon>
        <taxon>Lysobacteraceae</taxon>
        <taxon>Lysobacter</taxon>
    </lineage>
</organism>
<dbReference type="Proteomes" id="UP001429984">
    <property type="component" value="Unassembled WGS sequence"/>
</dbReference>
<evidence type="ECO:0000313" key="3">
    <source>
        <dbReference type="EMBL" id="MBF6024905.1"/>
    </source>
</evidence>
<feature type="compositionally biased region" description="Pro residues" evidence="1">
    <location>
        <begin position="86"/>
        <end position="97"/>
    </location>
</feature>
<evidence type="ECO:0000313" key="4">
    <source>
        <dbReference type="Proteomes" id="UP001429984"/>
    </source>
</evidence>
<feature type="region of interest" description="Disordered" evidence="1">
    <location>
        <begin position="58"/>
        <end position="132"/>
    </location>
</feature>
<evidence type="ECO:0000259" key="2">
    <source>
        <dbReference type="Pfam" id="PF01471"/>
    </source>
</evidence>
<keyword evidence="4" id="KW-1185">Reference proteome</keyword>
<dbReference type="InterPro" id="IPR023928">
    <property type="entry name" value="HxsA-like"/>
</dbReference>
<feature type="domain" description="Peptidoglycan binding-like" evidence="2">
    <location>
        <begin position="141"/>
        <end position="191"/>
    </location>
</feature>
<dbReference type="InterPro" id="IPR036365">
    <property type="entry name" value="PGBD-like_sf"/>
</dbReference>
<feature type="compositionally biased region" description="Polar residues" evidence="1">
    <location>
        <begin position="104"/>
        <end position="132"/>
    </location>
</feature>
<dbReference type="Pfam" id="PF01471">
    <property type="entry name" value="PG_binding_1"/>
    <property type="match status" value="1"/>
</dbReference>
<gene>
    <name evidence="3" type="primary">hxsA</name>
    <name evidence="3" type="ORF">IU514_12800</name>
</gene>
<comment type="caution">
    <text evidence="3">The sequence shown here is derived from an EMBL/GenBank/DDBJ whole genome shotgun (WGS) entry which is preliminary data.</text>
</comment>